<organism evidence="2 3">
    <name type="scientific">Streptomyces ochraceiscleroticus</name>
    <dbReference type="NCBI Taxonomy" id="47761"/>
    <lineage>
        <taxon>Bacteria</taxon>
        <taxon>Bacillati</taxon>
        <taxon>Actinomycetota</taxon>
        <taxon>Actinomycetes</taxon>
        <taxon>Kitasatosporales</taxon>
        <taxon>Streptomycetaceae</taxon>
        <taxon>Streptomyces</taxon>
    </lineage>
</organism>
<evidence type="ECO:0000313" key="2">
    <source>
        <dbReference type="EMBL" id="MFC6064092.1"/>
    </source>
</evidence>
<dbReference type="InterPro" id="IPR036388">
    <property type="entry name" value="WH-like_DNA-bd_sf"/>
</dbReference>
<dbReference type="InterPro" id="IPR000792">
    <property type="entry name" value="Tscrpt_reg_LuxR_C"/>
</dbReference>
<dbReference type="PANTHER" id="PTHR34293:SF1">
    <property type="entry name" value="HTH-TYPE TRANSCRIPTIONAL REGULATOR TRMBL2"/>
    <property type="match status" value="1"/>
</dbReference>
<dbReference type="SUPFAM" id="SSF46894">
    <property type="entry name" value="C-terminal effector domain of the bipartite response regulators"/>
    <property type="match status" value="1"/>
</dbReference>
<name>A0ABW1MM99_9ACTN</name>
<dbReference type="EMBL" id="JBHSPX010000004">
    <property type="protein sequence ID" value="MFC6064092.1"/>
    <property type="molecule type" value="Genomic_DNA"/>
</dbReference>
<dbReference type="RefSeq" id="WP_031052220.1">
    <property type="nucleotide sequence ID" value="NZ_JBHSPX010000004.1"/>
</dbReference>
<dbReference type="InterPro" id="IPR051797">
    <property type="entry name" value="TrmB-like"/>
</dbReference>
<dbReference type="Gene3D" id="1.10.10.10">
    <property type="entry name" value="Winged helix-like DNA-binding domain superfamily/Winged helix DNA-binding domain"/>
    <property type="match status" value="2"/>
</dbReference>
<dbReference type="Proteomes" id="UP001596139">
    <property type="component" value="Unassembled WGS sequence"/>
</dbReference>
<dbReference type="SMART" id="SM00421">
    <property type="entry name" value="HTH_LUXR"/>
    <property type="match status" value="1"/>
</dbReference>
<sequence>MLKVLGIDETAEAVYRLMLNHHDWGVAQLGEHLKCPQEDVRSALDRLAELRLLRSSLQAPGNMRAVSPEVGLRLLLQERESEVLRRQQELAEGQAAVMRLVEEYADSSGRGEHQDLEYLHGIDAIQNRLEELANRCETECLSFMPGGAQSAASLEASKPLDQDLMARGAHVLTLYLDSVRNDQATLNYAQWLAERGGEVRTAPTLPVRMVMFDREVALLPVDPDNTKKGAALLRGPGVITALVALFEQIWDAAAPFGTARDRGRNEEGLTGQEAELLRLLFQGHTDEIAARKLGVGLRTVRRMMSDLMGRMEARSRFEAGAGAAQRGWVG</sequence>
<accession>A0ABW1MM99</accession>
<feature type="domain" description="HTH luxR-type" evidence="1">
    <location>
        <begin position="262"/>
        <end position="327"/>
    </location>
</feature>
<evidence type="ECO:0000259" key="1">
    <source>
        <dbReference type="PROSITE" id="PS50043"/>
    </source>
</evidence>
<comment type="caution">
    <text evidence="2">The sequence shown here is derived from an EMBL/GenBank/DDBJ whole genome shotgun (WGS) entry which is preliminary data.</text>
</comment>
<reference evidence="3" key="1">
    <citation type="journal article" date="2019" name="Int. J. Syst. Evol. Microbiol.">
        <title>The Global Catalogue of Microorganisms (GCM) 10K type strain sequencing project: providing services to taxonomists for standard genome sequencing and annotation.</title>
        <authorList>
            <consortium name="The Broad Institute Genomics Platform"/>
            <consortium name="The Broad Institute Genome Sequencing Center for Infectious Disease"/>
            <person name="Wu L."/>
            <person name="Ma J."/>
        </authorList>
    </citation>
    <scope>NUCLEOTIDE SEQUENCE [LARGE SCALE GENOMIC DNA]</scope>
    <source>
        <strain evidence="3">CGMCC 1.15180</strain>
    </source>
</reference>
<keyword evidence="3" id="KW-1185">Reference proteome</keyword>
<dbReference type="Pfam" id="PF00196">
    <property type="entry name" value="GerE"/>
    <property type="match status" value="1"/>
</dbReference>
<dbReference type="InterPro" id="IPR016032">
    <property type="entry name" value="Sig_transdc_resp-reg_C-effctor"/>
</dbReference>
<proteinExistence type="predicted"/>
<protein>
    <submittedName>
        <fullName evidence="2">LuxR C-terminal-related transcriptional regulator</fullName>
    </submittedName>
</protein>
<dbReference type="PROSITE" id="PS50043">
    <property type="entry name" value="HTH_LUXR_2"/>
    <property type="match status" value="1"/>
</dbReference>
<evidence type="ECO:0000313" key="3">
    <source>
        <dbReference type="Proteomes" id="UP001596139"/>
    </source>
</evidence>
<dbReference type="PANTHER" id="PTHR34293">
    <property type="entry name" value="HTH-TYPE TRANSCRIPTIONAL REGULATOR TRMBL2"/>
    <property type="match status" value="1"/>
</dbReference>
<gene>
    <name evidence="2" type="ORF">ACFP4F_16260</name>
</gene>